<name>A0AAN6WCI4_9PEZI</name>
<feature type="region of interest" description="Disordered" evidence="1">
    <location>
        <begin position="24"/>
        <end position="87"/>
    </location>
</feature>
<feature type="compositionally biased region" description="Pro residues" evidence="1">
    <location>
        <begin position="51"/>
        <end position="61"/>
    </location>
</feature>
<sequence>MLTIDSLFSGSFLGQLRNIALMKTTSRDAGASPRRITEPTPHQNNSRSASPPAPAPEPIPRSHPKPASPKARSSRRGPRPGTRIICPDPGSLYDIMHDNAGTSLYAMPMCWTDRHSELLGIQFDRHPTIEKPVPENLDGRWLEPSHMARVLTAELQVLVRADPSPTKLFCKNRAIKHVMSTLFPHTLSKPKTSAELDLFFGMKAFRKAVRLPCVWKSAASRDASFDSMATLDPYTLGRPSDTEYAPNLPILAYVNRSQLAAIRKNLFRIAPGPNGTPNEPVARLQALRSKLLVPTNTDHDPYIVAILLAMAQAHFYRIPAYSGRMTPSGSGSAHDSQKGVRLRMPQFRDIKVQLITHDEGQESDPHFIVYTAVITAAFLERFMTPHKTPSFDSEVGLGMKITYTPVKVWPILGLKERLAKALGPEISGVSPFDNPDFIDLHGPLVEPAPEQLPVFAHIISQRKLKRRRDKERQPLEEMLNSSFEEEPPSSDDRPVLSPSAKRRRTARSVGTLEVC</sequence>
<accession>A0AAN6WCI4</accession>
<reference evidence="2" key="2">
    <citation type="submission" date="2023-05" db="EMBL/GenBank/DDBJ databases">
        <authorList>
            <consortium name="Lawrence Berkeley National Laboratory"/>
            <person name="Steindorff A."/>
            <person name="Hensen N."/>
            <person name="Bonometti L."/>
            <person name="Westerberg I."/>
            <person name="Brannstrom I.O."/>
            <person name="Guillou S."/>
            <person name="Cros-Aarteil S."/>
            <person name="Calhoun S."/>
            <person name="Haridas S."/>
            <person name="Kuo A."/>
            <person name="Mondo S."/>
            <person name="Pangilinan J."/>
            <person name="Riley R."/>
            <person name="Labutti K."/>
            <person name="Andreopoulos B."/>
            <person name="Lipzen A."/>
            <person name="Chen C."/>
            <person name="Yanf M."/>
            <person name="Daum C."/>
            <person name="Ng V."/>
            <person name="Clum A."/>
            <person name="Ohm R."/>
            <person name="Martin F."/>
            <person name="Silar P."/>
            <person name="Natvig D."/>
            <person name="Lalanne C."/>
            <person name="Gautier V."/>
            <person name="Ament-Velasquez S.L."/>
            <person name="Kruys A."/>
            <person name="Hutchinson M.I."/>
            <person name="Powell A.J."/>
            <person name="Barry K."/>
            <person name="Miller A.N."/>
            <person name="Grigoriev I.V."/>
            <person name="Debuchy R."/>
            <person name="Gladieux P."/>
            <person name="Thoren M.H."/>
            <person name="Johannesson H."/>
        </authorList>
    </citation>
    <scope>NUCLEOTIDE SEQUENCE</scope>
    <source>
        <strain evidence="2">CBS 892.96</strain>
    </source>
</reference>
<evidence type="ECO:0000313" key="2">
    <source>
        <dbReference type="EMBL" id="KAK4179000.1"/>
    </source>
</evidence>
<dbReference type="EMBL" id="MU866126">
    <property type="protein sequence ID" value="KAK4179000.1"/>
    <property type="molecule type" value="Genomic_DNA"/>
</dbReference>
<comment type="caution">
    <text evidence="2">The sequence shown here is derived from an EMBL/GenBank/DDBJ whole genome shotgun (WGS) entry which is preliminary data.</text>
</comment>
<protein>
    <submittedName>
        <fullName evidence="2">Uncharacterized protein</fullName>
    </submittedName>
</protein>
<proteinExistence type="predicted"/>
<gene>
    <name evidence="2" type="ORF">QBC36DRAFT_90245</name>
</gene>
<keyword evidence="3" id="KW-1185">Reference proteome</keyword>
<dbReference type="AlphaFoldDB" id="A0AAN6WCI4"/>
<evidence type="ECO:0000256" key="1">
    <source>
        <dbReference type="SAM" id="MobiDB-lite"/>
    </source>
</evidence>
<dbReference type="Proteomes" id="UP001302321">
    <property type="component" value="Unassembled WGS sequence"/>
</dbReference>
<organism evidence="2 3">
    <name type="scientific">Triangularia setosa</name>
    <dbReference type="NCBI Taxonomy" id="2587417"/>
    <lineage>
        <taxon>Eukaryota</taxon>
        <taxon>Fungi</taxon>
        <taxon>Dikarya</taxon>
        <taxon>Ascomycota</taxon>
        <taxon>Pezizomycotina</taxon>
        <taxon>Sordariomycetes</taxon>
        <taxon>Sordariomycetidae</taxon>
        <taxon>Sordariales</taxon>
        <taxon>Podosporaceae</taxon>
        <taxon>Triangularia</taxon>
    </lineage>
</organism>
<feature type="region of interest" description="Disordered" evidence="1">
    <location>
        <begin position="466"/>
        <end position="515"/>
    </location>
</feature>
<reference evidence="2" key="1">
    <citation type="journal article" date="2023" name="Mol. Phylogenet. Evol.">
        <title>Genome-scale phylogeny and comparative genomics of the fungal order Sordariales.</title>
        <authorList>
            <person name="Hensen N."/>
            <person name="Bonometti L."/>
            <person name="Westerberg I."/>
            <person name="Brannstrom I.O."/>
            <person name="Guillou S."/>
            <person name="Cros-Aarteil S."/>
            <person name="Calhoun S."/>
            <person name="Haridas S."/>
            <person name="Kuo A."/>
            <person name="Mondo S."/>
            <person name="Pangilinan J."/>
            <person name="Riley R."/>
            <person name="LaButti K."/>
            <person name="Andreopoulos B."/>
            <person name="Lipzen A."/>
            <person name="Chen C."/>
            <person name="Yan M."/>
            <person name="Daum C."/>
            <person name="Ng V."/>
            <person name="Clum A."/>
            <person name="Steindorff A."/>
            <person name="Ohm R.A."/>
            <person name="Martin F."/>
            <person name="Silar P."/>
            <person name="Natvig D.O."/>
            <person name="Lalanne C."/>
            <person name="Gautier V."/>
            <person name="Ament-Velasquez S.L."/>
            <person name="Kruys A."/>
            <person name="Hutchinson M.I."/>
            <person name="Powell A.J."/>
            <person name="Barry K."/>
            <person name="Miller A.N."/>
            <person name="Grigoriev I.V."/>
            <person name="Debuchy R."/>
            <person name="Gladieux P."/>
            <person name="Hiltunen Thoren M."/>
            <person name="Johannesson H."/>
        </authorList>
    </citation>
    <scope>NUCLEOTIDE SEQUENCE</scope>
    <source>
        <strain evidence="2">CBS 892.96</strain>
    </source>
</reference>
<evidence type="ECO:0000313" key="3">
    <source>
        <dbReference type="Proteomes" id="UP001302321"/>
    </source>
</evidence>